<sequence>MTMSGSSRLLTKLNETVLTHKYYEAHQLLKTLNFRYSASKKYDELETLLSDHSVFFLDNKQFESGMDVAIMIANLHKAAGNQPTDIRILNALCLLKKMPPSPERGQFLHLILEWAGSSELSDKLNSFAVQMYIAERGYDEAWRHVVRLNDGKVAAIYLLQIVQDIGSAIKREELGLITAHLVVTLLAAKKVAQAEQALITMVQTQDVKQLSPLLNGIRYLVEAAKTNDPPAFQAIQKLYDLSFSRDPSLQKLVGAAGKSLFNITDERSTNGGGFMSLFSAFMNNS</sequence>
<comment type="caution">
    <text evidence="2">The sequence shown here is derived from an EMBL/GenBank/DDBJ whole genome shotgun (WGS) entry which is preliminary data.</text>
</comment>
<gene>
    <name evidence="2" type="ORF">Fcan01_07404</name>
</gene>
<dbReference type="InterPro" id="IPR007317">
    <property type="entry name" value="GET4"/>
</dbReference>
<organism evidence="2 3">
    <name type="scientific">Folsomia candida</name>
    <name type="common">Springtail</name>
    <dbReference type="NCBI Taxonomy" id="158441"/>
    <lineage>
        <taxon>Eukaryota</taxon>
        <taxon>Metazoa</taxon>
        <taxon>Ecdysozoa</taxon>
        <taxon>Arthropoda</taxon>
        <taxon>Hexapoda</taxon>
        <taxon>Collembola</taxon>
        <taxon>Entomobryomorpha</taxon>
        <taxon>Isotomoidea</taxon>
        <taxon>Isotomidae</taxon>
        <taxon>Proisotominae</taxon>
        <taxon>Folsomia</taxon>
    </lineage>
</organism>
<reference evidence="2 3" key="1">
    <citation type="submission" date="2015-12" db="EMBL/GenBank/DDBJ databases">
        <title>The genome of Folsomia candida.</title>
        <authorList>
            <person name="Faddeeva A."/>
            <person name="Derks M.F."/>
            <person name="Anvar Y."/>
            <person name="Smit S."/>
            <person name="Van Straalen N."/>
            <person name="Roelofs D."/>
        </authorList>
    </citation>
    <scope>NUCLEOTIDE SEQUENCE [LARGE SCALE GENOMIC DNA]</scope>
    <source>
        <strain evidence="2 3">VU population</strain>
        <tissue evidence="2">Whole body</tissue>
    </source>
</reference>
<keyword evidence="3" id="KW-1185">Reference proteome</keyword>
<dbReference type="GO" id="GO:0071818">
    <property type="term" value="C:BAT3 complex"/>
    <property type="evidence" value="ECO:0007669"/>
    <property type="project" value="TreeGrafter"/>
</dbReference>
<dbReference type="GO" id="GO:0045048">
    <property type="term" value="P:protein insertion into ER membrane"/>
    <property type="evidence" value="ECO:0007669"/>
    <property type="project" value="InterPro"/>
</dbReference>
<comment type="similarity">
    <text evidence="1">Belongs to the GET4 family.</text>
</comment>
<accession>A0A226EJR2</accession>
<name>A0A226EJR2_FOLCA</name>
<dbReference type="AlphaFoldDB" id="A0A226EJR2"/>
<proteinExistence type="inferred from homology"/>
<protein>
    <submittedName>
        <fullName evidence="2">Golgi to ER traffic protein 4</fullName>
    </submittedName>
</protein>
<dbReference type="PANTHER" id="PTHR12875:SF0">
    <property type="entry name" value="GOLGI TO ER TRAFFIC PROTEIN 4 HOMOLOG"/>
    <property type="match status" value="1"/>
</dbReference>
<dbReference type="STRING" id="158441.A0A226EJR2"/>
<evidence type="ECO:0000256" key="1">
    <source>
        <dbReference type="ARBA" id="ARBA00005351"/>
    </source>
</evidence>
<dbReference type="Gene3D" id="1.25.40.10">
    <property type="entry name" value="Tetratricopeptide repeat domain"/>
    <property type="match status" value="1"/>
</dbReference>
<dbReference type="OrthoDB" id="10252405at2759"/>
<dbReference type="PANTHER" id="PTHR12875">
    <property type="entry name" value="GOLGI TO ER TRAFFIC PROTEIN 4 HOMOLOG"/>
    <property type="match status" value="1"/>
</dbReference>
<dbReference type="EMBL" id="LNIX01000003">
    <property type="protein sequence ID" value="OXA57935.1"/>
    <property type="molecule type" value="Genomic_DNA"/>
</dbReference>
<evidence type="ECO:0000313" key="2">
    <source>
        <dbReference type="EMBL" id="OXA57935.1"/>
    </source>
</evidence>
<dbReference type="Proteomes" id="UP000198287">
    <property type="component" value="Unassembled WGS sequence"/>
</dbReference>
<evidence type="ECO:0000313" key="3">
    <source>
        <dbReference type="Proteomes" id="UP000198287"/>
    </source>
</evidence>
<dbReference type="Pfam" id="PF04190">
    <property type="entry name" value="GET4"/>
    <property type="match status" value="1"/>
</dbReference>
<dbReference type="InterPro" id="IPR011990">
    <property type="entry name" value="TPR-like_helical_dom_sf"/>
</dbReference>
<dbReference type="OMA" id="KSKVPYD"/>